<feature type="transmembrane region" description="Helical" evidence="5">
    <location>
        <begin position="7"/>
        <end position="26"/>
    </location>
</feature>
<dbReference type="InterPro" id="IPR038770">
    <property type="entry name" value="Na+/solute_symporter_sf"/>
</dbReference>
<dbReference type="RefSeq" id="WP_005030594.1">
    <property type="nucleotide sequence ID" value="NZ_KE150238.1"/>
</dbReference>
<keyword evidence="3 5" id="KW-1133">Transmembrane helix</keyword>
<dbReference type="Proteomes" id="UP000006034">
    <property type="component" value="Unassembled WGS sequence"/>
</dbReference>
<dbReference type="OrthoDB" id="5456077at2"/>
<dbReference type="eggNOG" id="COG0385">
    <property type="taxonomic scope" value="Bacteria"/>
</dbReference>
<dbReference type="AlphaFoldDB" id="E5YBK5"/>
<evidence type="ECO:0000313" key="7">
    <source>
        <dbReference type="Proteomes" id="UP000006034"/>
    </source>
</evidence>
<evidence type="ECO:0000256" key="1">
    <source>
        <dbReference type="ARBA" id="ARBA00004141"/>
    </source>
</evidence>
<feature type="transmembrane region" description="Helical" evidence="5">
    <location>
        <begin position="32"/>
        <end position="54"/>
    </location>
</feature>
<dbReference type="Pfam" id="PF01758">
    <property type="entry name" value="SBF"/>
    <property type="match status" value="1"/>
</dbReference>
<keyword evidence="7" id="KW-1185">Reference proteome</keyword>
<organism evidence="6 7">
    <name type="scientific">Bilophila wadsworthia (strain 3_1_6)</name>
    <dbReference type="NCBI Taxonomy" id="563192"/>
    <lineage>
        <taxon>Bacteria</taxon>
        <taxon>Pseudomonadati</taxon>
        <taxon>Thermodesulfobacteriota</taxon>
        <taxon>Desulfovibrionia</taxon>
        <taxon>Desulfovibrionales</taxon>
        <taxon>Desulfovibrionaceae</taxon>
        <taxon>Bilophila</taxon>
    </lineage>
</organism>
<feature type="transmembrane region" description="Helical" evidence="5">
    <location>
        <begin position="260"/>
        <end position="280"/>
    </location>
</feature>
<reference evidence="6 7" key="2">
    <citation type="submission" date="2013-04" db="EMBL/GenBank/DDBJ databases">
        <title>The Genome Sequence of Bilophila wadsworthia 3_1_6.</title>
        <authorList>
            <consortium name="The Broad Institute Genomics Platform"/>
            <person name="Earl A."/>
            <person name="Ward D."/>
            <person name="Feldgarden M."/>
            <person name="Gevers D."/>
            <person name="Sibley C."/>
            <person name="Strauss J."/>
            <person name="Allen-Vercoe E."/>
            <person name="Walker B."/>
            <person name="Young S."/>
            <person name="Zeng Q."/>
            <person name="Gargeya S."/>
            <person name="Fitzgerald M."/>
            <person name="Haas B."/>
            <person name="Abouelleil A."/>
            <person name="Allen A.W."/>
            <person name="Alvarado L."/>
            <person name="Arachchi H.M."/>
            <person name="Berlin A.M."/>
            <person name="Chapman S.B."/>
            <person name="Gainer-Dewar J."/>
            <person name="Goldberg J."/>
            <person name="Griggs A."/>
            <person name="Gujja S."/>
            <person name="Hansen M."/>
            <person name="Howarth C."/>
            <person name="Imamovic A."/>
            <person name="Ireland A."/>
            <person name="Larimer J."/>
            <person name="McCowan C."/>
            <person name="Murphy C."/>
            <person name="Pearson M."/>
            <person name="Poon T.W."/>
            <person name="Priest M."/>
            <person name="Roberts A."/>
            <person name="Saif S."/>
            <person name="Shea T."/>
            <person name="Sisk P."/>
            <person name="Sykes S."/>
            <person name="Wortman J."/>
            <person name="Nusbaum C."/>
            <person name="Birren B."/>
        </authorList>
    </citation>
    <scope>NUCLEOTIDE SEQUENCE [LARGE SCALE GENOMIC DNA]</scope>
    <source>
        <strain evidence="6 7">3_1_6</strain>
    </source>
</reference>
<keyword evidence="4 5" id="KW-0472">Membrane</keyword>
<evidence type="ECO:0000256" key="4">
    <source>
        <dbReference type="ARBA" id="ARBA00023136"/>
    </source>
</evidence>
<feature type="transmembrane region" description="Helical" evidence="5">
    <location>
        <begin position="66"/>
        <end position="83"/>
    </location>
</feature>
<comment type="subcellular location">
    <subcellularLocation>
        <location evidence="1">Membrane</location>
        <topology evidence="1">Multi-pass membrane protein</topology>
    </subcellularLocation>
</comment>
<evidence type="ECO:0000256" key="5">
    <source>
        <dbReference type="SAM" id="Phobius"/>
    </source>
</evidence>
<dbReference type="STRING" id="563192.HMPREF0179_03578"/>
<feature type="transmembrane region" description="Helical" evidence="5">
    <location>
        <begin position="286"/>
        <end position="304"/>
    </location>
</feature>
<evidence type="ECO:0000313" key="6">
    <source>
        <dbReference type="EMBL" id="EFV42586.1"/>
    </source>
</evidence>
<evidence type="ECO:0000256" key="2">
    <source>
        <dbReference type="ARBA" id="ARBA00022692"/>
    </source>
</evidence>
<sequence length="316" mass="33832">MRSRDLVMIVVSFLAMLAGSFLPGLAEPLAPFPRLCLIVLLYLGFLSVGTEALFTHTRLIPGTVSGLVLIRLFALPLLSFFLFKLLMPQFALGALLVGAASIGVVAPIFSIMVNADTALVLAGNLLSSLLLPLTLPMLLYIVDSFMTLSGFGPMNLPAHLSLSGMTLSLCVTIIVPFAGAFLTRKAPRVTEYILKHQFPVSVSTIALSTLAIFSNYSGVLHQSPSLVVKALGAACLLGAVMMVGGLFLPRSMPPQRKLAFLISYGTMNNVLMLIVSLEFFSASESIMAAMYLLPLNALLVYYRALSRSWGLEQAAG</sequence>
<keyword evidence="2 5" id="KW-0812">Transmembrane</keyword>
<feature type="transmembrane region" description="Helical" evidence="5">
    <location>
        <begin position="226"/>
        <end position="248"/>
    </location>
</feature>
<dbReference type="GeneID" id="78084421"/>
<accession>E5YBK5</accession>
<reference evidence="6 7" key="1">
    <citation type="submission" date="2010-10" db="EMBL/GenBank/DDBJ databases">
        <authorList>
            <consortium name="The Broad Institute Genome Sequencing Platform"/>
            <person name="Ward D."/>
            <person name="Earl A."/>
            <person name="Feldgarden M."/>
            <person name="Young S.K."/>
            <person name="Gargeya S."/>
            <person name="Zeng Q."/>
            <person name="Alvarado L."/>
            <person name="Berlin A."/>
            <person name="Bochicchio J."/>
            <person name="Chapman S.B."/>
            <person name="Chen Z."/>
            <person name="Freedman E."/>
            <person name="Gellesch M."/>
            <person name="Goldberg J."/>
            <person name="Griggs A."/>
            <person name="Gujja S."/>
            <person name="Heilman E."/>
            <person name="Heiman D."/>
            <person name="Howarth C."/>
            <person name="Mehta T."/>
            <person name="Neiman D."/>
            <person name="Pearson M."/>
            <person name="Roberts A."/>
            <person name="Saif S."/>
            <person name="Shea T."/>
            <person name="Shenoy N."/>
            <person name="Sisk P."/>
            <person name="Stolte C."/>
            <person name="Sykes S."/>
            <person name="White J."/>
            <person name="Yandava C."/>
            <person name="Allen-Vercoe E."/>
            <person name="Sibley C."/>
            <person name="Ambrose C.E."/>
            <person name="Strauss J."/>
            <person name="Daigneault M."/>
            <person name="Haas B."/>
            <person name="Nusbaum C."/>
            <person name="Birren B."/>
        </authorList>
    </citation>
    <scope>NUCLEOTIDE SEQUENCE [LARGE SCALE GENOMIC DNA]</scope>
    <source>
        <strain evidence="6 7">3_1_6</strain>
    </source>
</reference>
<protein>
    <recommendedName>
        <fullName evidence="8">Bile acid transporter</fullName>
    </recommendedName>
</protein>
<feature type="transmembrane region" description="Helical" evidence="5">
    <location>
        <begin position="194"/>
        <end position="214"/>
    </location>
</feature>
<dbReference type="Gene3D" id="1.20.1530.20">
    <property type="match status" value="1"/>
</dbReference>
<comment type="caution">
    <text evidence="6">The sequence shown here is derived from an EMBL/GenBank/DDBJ whole genome shotgun (WGS) entry which is preliminary data.</text>
</comment>
<evidence type="ECO:0000256" key="3">
    <source>
        <dbReference type="ARBA" id="ARBA00022989"/>
    </source>
</evidence>
<dbReference type="HOGENOM" id="CLU_077102_0_0_7"/>
<gene>
    <name evidence="6" type="ORF">HMPREF0179_03578</name>
</gene>
<proteinExistence type="predicted"/>
<feature type="transmembrane region" description="Helical" evidence="5">
    <location>
        <begin position="89"/>
        <end position="111"/>
    </location>
</feature>
<name>E5YBK5_BILW3</name>
<dbReference type="InterPro" id="IPR002657">
    <property type="entry name" value="BilAc:Na_symport/Acr3"/>
</dbReference>
<evidence type="ECO:0008006" key="8">
    <source>
        <dbReference type="Google" id="ProtNLM"/>
    </source>
</evidence>
<dbReference type="GO" id="GO:0016020">
    <property type="term" value="C:membrane"/>
    <property type="evidence" value="ECO:0007669"/>
    <property type="project" value="UniProtKB-SubCell"/>
</dbReference>
<dbReference type="EMBL" id="ADCP02000001">
    <property type="protein sequence ID" value="EFV42586.1"/>
    <property type="molecule type" value="Genomic_DNA"/>
</dbReference>
<feature type="transmembrane region" description="Helical" evidence="5">
    <location>
        <begin position="162"/>
        <end position="182"/>
    </location>
</feature>
<feature type="transmembrane region" description="Helical" evidence="5">
    <location>
        <begin position="118"/>
        <end position="142"/>
    </location>
</feature>